<protein>
    <submittedName>
        <fullName evidence="1">6783_t:CDS:1</fullName>
    </submittedName>
</protein>
<sequence>MRQIRNCIKLGTLLKKLVKVIKYELEKEAQYSKIRNYYKSNPSTNLPSTYDTIFKNIDSILKDYLAFTPLLLQRAQIQQLLLYQEATTTIDQVKEYDVKSIDI</sequence>
<dbReference type="OrthoDB" id="4368270at2759"/>
<accession>A0A9N9CWR9</accession>
<reference evidence="1" key="1">
    <citation type="submission" date="2021-06" db="EMBL/GenBank/DDBJ databases">
        <authorList>
            <person name="Kallberg Y."/>
            <person name="Tangrot J."/>
            <person name="Rosling A."/>
        </authorList>
    </citation>
    <scope>NUCLEOTIDE SEQUENCE</scope>
    <source>
        <strain evidence="1">IN212</strain>
    </source>
</reference>
<keyword evidence="2" id="KW-1185">Reference proteome</keyword>
<dbReference type="AlphaFoldDB" id="A0A9N9CWR9"/>
<evidence type="ECO:0000313" key="2">
    <source>
        <dbReference type="Proteomes" id="UP000789396"/>
    </source>
</evidence>
<feature type="non-terminal residue" evidence="1">
    <location>
        <position position="103"/>
    </location>
</feature>
<comment type="caution">
    <text evidence="1">The sequence shown here is derived from an EMBL/GenBank/DDBJ whole genome shotgun (WGS) entry which is preliminary data.</text>
</comment>
<proteinExistence type="predicted"/>
<name>A0A9N9CWR9_9GLOM</name>
<dbReference type="Proteomes" id="UP000789396">
    <property type="component" value="Unassembled WGS sequence"/>
</dbReference>
<evidence type="ECO:0000313" key="1">
    <source>
        <dbReference type="EMBL" id="CAG8618975.1"/>
    </source>
</evidence>
<organism evidence="1 2">
    <name type="scientific">Racocetra fulgida</name>
    <dbReference type="NCBI Taxonomy" id="60492"/>
    <lineage>
        <taxon>Eukaryota</taxon>
        <taxon>Fungi</taxon>
        <taxon>Fungi incertae sedis</taxon>
        <taxon>Mucoromycota</taxon>
        <taxon>Glomeromycotina</taxon>
        <taxon>Glomeromycetes</taxon>
        <taxon>Diversisporales</taxon>
        <taxon>Gigasporaceae</taxon>
        <taxon>Racocetra</taxon>
    </lineage>
</organism>
<gene>
    <name evidence="1" type="ORF">RFULGI_LOCUS7286</name>
</gene>
<dbReference type="EMBL" id="CAJVPZ010010342">
    <property type="protein sequence ID" value="CAG8618975.1"/>
    <property type="molecule type" value="Genomic_DNA"/>
</dbReference>